<comment type="caution">
    <text evidence="1">The sequence shown here is derived from an EMBL/GenBank/DDBJ whole genome shotgun (WGS) entry which is preliminary data.</text>
</comment>
<organism evidence="1 2">
    <name type="scientific">Acinetobacter terrae</name>
    <dbReference type="NCBI Taxonomy" id="2731247"/>
    <lineage>
        <taxon>Bacteria</taxon>
        <taxon>Pseudomonadati</taxon>
        <taxon>Pseudomonadota</taxon>
        <taxon>Gammaproteobacteria</taxon>
        <taxon>Moraxellales</taxon>
        <taxon>Moraxellaceae</taxon>
        <taxon>Acinetobacter</taxon>
        <taxon>Acinetobacter Taxon 24</taxon>
    </lineage>
</organism>
<dbReference type="Gene3D" id="2.40.30.20">
    <property type="match status" value="1"/>
</dbReference>
<reference evidence="1 2" key="1">
    <citation type="submission" date="2020-04" db="EMBL/GenBank/DDBJ databases">
        <title>Acinetobacter Taxon 24.</title>
        <authorList>
            <person name="Nemec A."/>
            <person name="Radolfova-Krizova L."/>
            <person name="Higgins P.G."/>
            <person name="Spanelova P."/>
        </authorList>
    </citation>
    <scope>NUCLEOTIDE SEQUENCE [LARGE SCALE GENOMIC DNA]</scope>
    <source>
        <strain evidence="1 2">ANC 4279</strain>
    </source>
</reference>
<dbReference type="Proteomes" id="UP000546536">
    <property type="component" value="Unassembled WGS sequence"/>
</dbReference>
<proteinExistence type="predicted"/>
<dbReference type="InterPro" id="IPR023366">
    <property type="entry name" value="ATP_synth_asu-like_sf"/>
</dbReference>
<evidence type="ECO:0000313" key="1">
    <source>
        <dbReference type="EMBL" id="NNH86260.1"/>
    </source>
</evidence>
<protein>
    <submittedName>
        <fullName evidence="1">Uncharacterized protein</fullName>
    </submittedName>
</protein>
<dbReference type="RefSeq" id="WP_171543517.1">
    <property type="nucleotide sequence ID" value="NZ_JABERG010000001.1"/>
</dbReference>
<keyword evidence="2" id="KW-1185">Reference proteome</keyword>
<gene>
    <name evidence="1" type="ORF">HLH13_00740</name>
</gene>
<accession>A0ABX1UY00</accession>
<evidence type="ECO:0000313" key="2">
    <source>
        <dbReference type="Proteomes" id="UP000546536"/>
    </source>
</evidence>
<dbReference type="EMBL" id="JABERG010000001">
    <property type="protein sequence ID" value="NNH86260.1"/>
    <property type="molecule type" value="Genomic_DNA"/>
</dbReference>
<sequence>MVASTDIKFYVHTNNNAPQLTNSFGCMINVLDACLINGVFIGAISSLTISGKVATATFNGPHNLLTFQVIKITGANQSELNGEHRITAVVSSDTIMFELSQDSSVTTATGLISASLPPLGWEKPFSSVNVNGGGKAAYRSTDQTLLNKPFLRIVDELDPVYSSTYSKYAKVGIVENLSDIDTFTGAQAPYSAASPDKNWVGSGSGSSAINGWAKWYYSRSVVMSSSSSLDSAVRTVDGPAKYVVIGSGVFFYILNAHHHNDENKLVYGFGALDSENRNAFLSASIFDNTLVGANIRPAYQTPLTSTISSLSLVEMIKSFNHESIRVGGCSTLALPVSASSATVRSGSSDVFTNIVASPVYCVDSNNYFRGKFPSINYLYKNRPYQNLVPFYENGKMYLPVNIYTETTNGQVLMEVG</sequence>
<name>A0ABX1UY00_9GAMM</name>